<evidence type="ECO:0000256" key="8">
    <source>
        <dbReference type="ARBA" id="ARBA00023242"/>
    </source>
</evidence>
<evidence type="ECO:0000256" key="2">
    <source>
        <dbReference type="ARBA" id="ARBA00022723"/>
    </source>
</evidence>
<evidence type="ECO:0000313" key="12">
    <source>
        <dbReference type="EMBL" id="CAH0386999.1"/>
    </source>
</evidence>
<gene>
    <name evidence="12" type="ORF">BEMITA_LOCUS6058</name>
</gene>
<keyword evidence="6" id="KW-0805">Transcription regulation</keyword>
<keyword evidence="3" id="KW-0677">Repeat</keyword>
<protein>
    <recommendedName>
        <fullName evidence="11">C2H2-type domain-containing protein</fullName>
    </recommendedName>
</protein>
<proteinExistence type="predicted"/>
<feature type="region of interest" description="Disordered" evidence="10">
    <location>
        <begin position="191"/>
        <end position="227"/>
    </location>
</feature>
<dbReference type="AlphaFoldDB" id="A0A9P0A9H6"/>
<dbReference type="PROSITE" id="PS50157">
    <property type="entry name" value="ZINC_FINGER_C2H2_2"/>
    <property type="match status" value="9"/>
</dbReference>
<evidence type="ECO:0000256" key="1">
    <source>
        <dbReference type="ARBA" id="ARBA00004123"/>
    </source>
</evidence>
<evidence type="ECO:0000259" key="11">
    <source>
        <dbReference type="PROSITE" id="PS50157"/>
    </source>
</evidence>
<feature type="domain" description="C2H2-type" evidence="11">
    <location>
        <begin position="670"/>
        <end position="698"/>
    </location>
</feature>
<keyword evidence="13" id="KW-1185">Reference proteome</keyword>
<feature type="domain" description="C2H2-type" evidence="11">
    <location>
        <begin position="575"/>
        <end position="602"/>
    </location>
</feature>
<feature type="domain" description="C2H2-type" evidence="11">
    <location>
        <begin position="823"/>
        <end position="854"/>
    </location>
</feature>
<evidence type="ECO:0000256" key="9">
    <source>
        <dbReference type="PROSITE-ProRule" id="PRU00042"/>
    </source>
</evidence>
<dbReference type="PANTHER" id="PTHR47772:SF13">
    <property type="entry name" value="GASTRULA ZINC FINGER PROTEIN XLCGF49.1-LIKE-RELATED"/>
    <property type="match status" value="1"/>
</dbReference>
<feature type="domain" description="C2H2-type" evidence="11">
    <location>
        <begin position="756"/>
        <end position="784"/>
    </location>
</feature>
<keyword evidence="5" id="KW-0862">Zinc</keyword>
<reference evidence="12" key="1">
    <citation type="submission" date="2021-12" db="EMBL/GenBank/DDBJ databases">
        <authorList>
            <person name="King R."/>
        </authorList>
    </citation>
    <scope>NUCLEOTIDE SEQUENCE</scope>
</reference>
<dbReference type="InterPro" id="IPR013087">
    <property type="entry name" value="Znf_C2H2_type"/>
</dbReference>
<keyword evidence="2" id="KW-0479">Metal-binding</keyword>
<feature type="domain" description="C2H2-type" evidence="11">
    <location>
        <begin position="728"/>
        <end position="755"/>
    </location>
</feature>
<name>A0A9P0A9H6_BEMTA</name>
<evidence type="ECO:0000256" key="10">
    <source>
        <dbReference type="SAM" id="MobiDB-lite"/>
    </source>
</evidence>
<dbReference type="EMBL" id="OU963864">
    <property type="protein sequence ID" value="CAH0386999.1"/>
    <property type="molecule type" value="Genomic_DNA"/>
</dbReference>
<comment type="subcellular location">
    <subcellularLocation>
        <location evidence="1">Nucleus</location>
    </subcellularLocation>
</comment>
<feature type="domain" description="C2H2-type" evidence="11">
    <location>
        <begin position="331"/>
        <end position="354"/>
    </location>
</feature>
<evidence type="ECO:0000313" key="13">
    <source>
        <dbReference type="Proteomes" id="UP001152759"/>
    </source>
</evidence>
<dbReference type="SUPFAM" id="SSF57667">
    <property type="entry name" value="beta-beta-alpha zinc fingers"/>
    <property type="match status" value="5"/>
</dbReference>
<keyword evidence="8" id="KW-0539">Nucleus</keyword>
<sequence length="975" mass="111931">MAMTKVGISEASQLYPKPVILENIMKKKPDLSFFGNLQTPKIILERINNRQNFSFVSGKHTELRKYDVIEIEESFEDQSLIKHIPRLPSNAGQEKINHADHTVNVTVDTRNNETEEAKMSKPIFTVHDENVSLKEVILESKSSPDTAPGSLGAITSPQSGLCMKVKEIGGDNDVGHFSPLTNDTFFSLEKEEVTVENKSPTEGEHRVNDSPPASDTVESSRKRGLRRLEKQSYRNQYACEECVMKFRFLKDLQKHLREHSNSFNAVGQSSPFQPECTYKKKKLPSLDHSQLCQYSKNSQEHQLSFSSLQTLKKECVDLSRDVKINLNIKAYCCIECPLKFSIVEDLYRHSKQHTHNFNSGLEEPEMKNFPEETRFKMNPENKFYHCSDCPLKFRYLKCFHKHLESHKASATKSSSLSSEFKQSILLKEVRVNLGRRVEIKKSDSLEDPVTITESKLEPTLNGEQGSVCLTQDENRHCCPDCSLKFRTFQDLHCHSLVHKKMNGLSQETDAIVDCKGEESNSERSCSPKKLLLTCPYRPKQSECKKVIEEHLLLHNKNEAIDYQRHAPGHIEEKLFSCELCPSKMKCERSLKDHLQMHSHNEPEEKPLEVQNVLNDTSFTPSDRVRLLTAPCQNQSQSLEEQHSFSTPRDPVRVLTAPYQNQCQGLEESPFTCHLCISRFTQNADLLSHLRSVHSEPKSFSCDLCPRIFFQDSTLKLHLQTHHTEEDRFVCMVCLANFNEKKRLKKHLQSHFSGDRFTCAKCSKKFKEKGILQAHIEGNSCKQKSIRLIDNNKKRFECPICPSKFTFKNSVNRHLKDCHSQNKYICNICSAQFQMKKLFKKHLRLRECVKTAVNPESSAETETLSKACQDTISTSEWIPDFIRVAGEPKFMLINSKVPEIDNDFVDEGGQRSSRKYSMSIPTGSELQFSSSCTNFEEKSILKERELSNTESTFEAKCAEWIILKYANEDIMMDVEN</sequence>
<dbReference type="Proteomes" id="UP001152759">
    <property type="component" value="Chromosome 3"/>
</dbReference>
<dbReference type="PROSITE" id="PS00028">
    <property type="entry name" value="ZINC_FINGER_C2H2_1"/>
    <property type="match status" value="8"/>
</dbReference>
<feature type="domain" description="C2H2-type" evidence="11">
    <location>
        <begin position="699"/>
        <end position="726"/>
    </location>
</feature>
<organism evidence="12 13">
    <name type="scientific">Bemisia tabaci</name>
    <name type="common">Sweetpotato whitefly</name>
    <name type="synonym">Aleurodes tabaci</name>
    <dbReference type="NCBI Taxonomy" id="7038"/>
    <lineage>
        <taxon>Eukaryota</taxon>
        <taxon>Metazoa</taxon>
        <taxon>Ecdysozoa</taxon>
        <taxon>Arthropoda</taxon>
        <taxon>Hexapoda</taxon>
        <taxon>Insecta</taxon>
        <taxon>Pterygota</taxon>
        <taxon>Neoptera</taxon>
        <taxon>Paraneoptera</taxon>
        <taxon>Hemiptera</taxon>
        <taxon>Sternorrhyncha</taxon>
        <taxon>Aleyrodoidea</taxon>
        <taxon>Aleyrodidae</taxon>
        <taxon>Aleyrodinae</taxon>
        <taxon>Bemisia</taxon>
    </lineage>
</organism>
<dbReference type="SMART" id="SM00355">
    <property type="entry name" value="ZnF_C2H2"/>
    <property type="match status" value="12"/>
</dbReference>
<dbReference type="InterPro" id="IPR050636">
    <property type="entry name" value="C2H2-ZF_domain-containing"/>
</dbReference>
<dbReference type="GO" id="GO:0005634">
    <property type="term" value="C:nucleus"/>
    <property type="evidence" value="ECO:0007669"/>
    <property type="project" value="UniProtKB-SubCell"/>
</dbReference>
<feature type="domain" description="C2H2-type" evidence="11">
    <location>
        <begin position="237"/>
        <end position="264"/>
    </location>
</feature>
<dbReference type="PANTHER" id="PTHR47772">
    <property type="entry name" value="ZINC FINGER PROTEIN 200"/>
    <property type="match status" value="1"/>
</dbReference>
<feature type="domain" description="C2H2-type" evidence="11">
    <location>
        <begin position="795"/>
        <end position="823"/>
    </location>
</feature>
<feature type="compositionally biased region" description="Basic and acidic residues" evidence="10">
    <location>
        <begin position="218"/>
        <end position="227"/>
    </location>
</feature>
<accession>A0A9P0A9H6</accession>
<evidence type="ECO:0000256" key="7">
    <source>
        <dbReference type="ARBA" id="ARBA00023163"/>
    </source>
</evidence>
<evidence type="ECO:0000256" key="6">
    <source>
        <dbReference type="ARBA" id="ARBA00023015"/>
    </source>
</evidence>
<keyword evidence="7" id="KW-0804">Transcription</keyword>
<feature type="compositionally biased region" description="Basic and acidic residues" evidence="10">
    <location>
        <begin position="191"/>
        <end position="208"/>
    </location>
</feature>
<evidence type="ECO:0000256" key="3">
    <source>
        <dbReference type="ARBA" id="ARBA00022737"/>
    </source>
</evidence>
<evidence type="ECO:0000256" key="4">
    <source>
        <dbReference type="ARBA" id="ARBA00022771"/>
    </source>
</evidence>
<keyword evidence="4 9" id="KW-0863">Zinc-finger</keyword>
<dbReference type="InterPro" id="IPR036236">
    <property type="entry name" value="Znf_C2H2_sf"/>
</dbReference>
<dbReference type="Gene3D" id="3.30.160.60">
    <property type="entry name" value="Classic Zinc Finger"/>
    <property type="match status" value="3"/>
</dbReference>
<dbReference type="GO" id="GO:0008270">
    <property type="term" value="F:zinc ion binding"/>
    <property type="evidence" value="ECO:0007669"/>
    <property type="project" value="UniProtKB-KW"/>
</dbReference>
<evidence type="ECO:0000256" key="5">
    <source>
        <dbReference type="ARBA" id="ARBA00022833"/>
    </source>
</evidence>